<dbReference type="PROSITE" id="PS00232">
    <property type="entry name" value="CADHERIN_1"/>
    <property type="match status" value="2"/>
</dbReference>
<feature type="non-terminal residue" evidence="17">
    <location>
        <position position="1"/>
    </location>
</feature>
<dbReference type="FunFam" id="2.60.40.60:FF:000068">
    <property type="entry name" value="Desmoglein 1"/>
    <property type="match status" value="1"/>
</dbReference>
<evidence type="ECO:0000256" key="12">
    <source>
        <dbReference type="ARBA" id="ARBA00023180"/>
    </source>
</evidence>
<protein>
    <submittedName>
        <fullName evidence="17">(spotted green pufferfish) hypothetical protein</fullName>
    </submittedName>
</protein>
<feature type="domain" description="Cadherin" evidence="16">
    <location>
        <begin position="311"/>
        <end position="422"/>
    </location>
</feature>
<dbReference type="PROSITE" id="PS50268">
    <property type="entry name" value="CADHERIN_2"/>
    <property type="match status" value="4"/>
</dbReference>
<dbReference type="Gene3D" id="2.60.40.60">
    <property type="entry name" value="Cadherins"/>
    <property type="match status" value="5"/>
</dbReference>
<evidence type="ECO:0000256" key="14">
    <source>
        <dbReference type="SAM" id="MobiDB-lite"/>
    </source>
</evidence>
<dbReference type="KEGG" id="tng:GSTEN00019815G001"/>
<proteinExistence type="predicted"/>
<feature type="domain" description="Cadherin" evidence="16">
    <location>
        <begin position="472"/>
        <end position="582"/>
    </location>
</feature>
<keyword evidence="3" id="KW-1003">Cell membrane</keyword>
<dbReference type="SUPFAM" id="SSF49313">
    <property type="entry name" value="Cadherin-like"/>
    <property type="match status" value="5"/>
</dbReference>
<name>Q4SDX7_TETNG</name>
<dbReference type="GO" id="GO:0005509">
    <property type="term" value="F:calcium ion binding"/>
    <property type="evidence" value="ECO:0007669"/>
    <property type="project" value="UniProtKB-UniRule"/>
</dbReference>
<dbReference type="FunFam" id="2.60.40.60:FF:000031">
    <property type="entry name" value="Cadherin 3"/>
    <property type="match status" value="1"/>
</dbReference>
<dbReference type="Pfam" id="PF00028">
    <property type="entry name" value="Cadherin"/>
    <property type="match status" value="3"/>
</dbReference>
<evidence type="ECO:0000256" key="15">
    <source>
        <dbReference type="SAM" id="Phobius"/>
    </source>
</evidence>
<feature type="domain" description="Cadherin" evidence="16">
    <location>
        <begin position="198"/>
        <end position="310"/>
    </location>
</feature>
<dbReference type="CDD" id="cd11304">
    <property type="entry name" value="Cadherin_repeat"/>
    <property type="match status" value="4"/>
</dbReference>
<feature type="transmembrane region" description="Helical" evidence="15">
    <location>
        <begin position="695"/>
        <end position="718"/>
    </location>
</feature>
<evidence type="ECO:0000256" key="9">
    <source>
        <dbReference type="ARBA" id="ARBA00022949"/>
    </source>
</evidence>
<evidence type="ECO:0000256" key="1">
    <source>
        <dbReference type="ARBA" id="ARBA00004236"/>
    </source>
</evidence>
<reference evidence="17" key="1">
    <citation type="journal article" date="2004" name="Nature">
        <title>Genome duplication in the teleost fish Tetraodon nigroviridis reveals the early vertebrate proto-karyotype.</title>
        <authorList>
            <person name="Jaillon O."/>
            <person name="Aury J.-M."/>
            <person name="Brunet F."/>
            <person name="Petit J.-L."/>
            <person name="Stange-Thomann N."/>
            <person name="Mauceli E."/>
            <person name="Bouneau L."/>
            <person name="Fischer C."/>
            <person name="Ozouf-Costaz C."/>
            <person name="Bernot A."/>
            <person name="Nicaud S."/>
            <person name="Jaffe D."/>
            <person name="Fisher S."/>
            <person name="Lutfalla G."/>
            <person name="Dossat C."/>
            <person name="Segurens B."/>
            <person name="Dasilva C."/>
            <person name="Salanoubat M."/>
            <person name="Levy M."/>
            <person name="Boudet N."/>
            <person name="Castellano S."/>
            <person name="Anthouard V."/>
            <person name="Jubin C."/>
            <person name="Castelli V."/>
            <person name="Katinka M."/>
            <person name="Vacherie B."/>
            <person name="Biemont C."/>
            <person name="Skalli Z."/>
            <person name="Cattolico L."/>
            <person name="Poulain J."/>
            <person name="De Berardinis V."/>
            <person name="Cruaud C."/>
            <person name="Duprat S."/>
            <person name="Brottier P."/>
            <person name="Coutanceau J.-P."/>
            <person name="Gouzy J."/>
            <person name="Parra G."/>
            <person name="Lardier G."/>
            <person name="Chapple C."/>
            <person name="McKernan K.J."/>
            <person name="McEwan P."/>
            <person name="Bosak S."/>
            <person name="Kellis M."/>
            <person name="Volff J.-N."/>
            <person name="Guigo R."/>
            <person name="Zody M.C."/>
            <person name="Mesirov J."/>
            <person name="Lindblad-Toh K."/>
            <person name="Birren B."/>
            <person name="Nusbaum C."/>
            <person name="Kahn D."/>
            <person name="Robinson-Rechavi M."/>
            <person name="Laudet V."/>
            <person name="Schachter V."/>
            <person name="Quetier F."/>
            <person name="Saurin W."/>
            <person name="Scarpelli C."/>
            <person name="Wincker P."/>
            <person name="Lander E.S."/>
            <person name="Weissenbach J."/>
            <person name="Roest Crollius H."/>
        </authorList>
    </citation>
    <scope>NUCLEOTIDE SEQUENCE [LARGE SCALE GENOMIC DNA]</scope>
</reference>
<evidence type="ECO:0000256" key="3">
    <source>
        <dbReference type="ARBA" id="ARBA00022475"/>
    </source>
</evidence>
<dbReference type="OrthoDB" id="8961010at2759"/>
<evidence type="ECO:0000256" key="8">
    <source>
        <dbReference type="ARBA" id="ARBA00022889"/>
    </source>
</evidence>
<evidence type="ECO:0000256" key="6">
    <source>
        <dbReference type="ARBA" id="ARBA00022737"/>
    </source>
</evidence>
<dbReference type="InterPro" id="IPR050971">
    <property type="entry name" value="Cadherin-domain_protein"/>
</dbReference>
<evidence type="ECO:0000256" key="5">
    <source>
        <dbReference type="ARBA" id="ARBA00022723"/>
    </source>
</evidence>
<dbReference type="FunFam" id="2.60.40.60:FF:000083">
    <property type="entry name" value="Desmoglein 1"/>
    <property type="match status" value="1"/>
</dbReference>
<dbReference type="GO" id="GO:0055113">
    <property type="term" value="P:epiboly involved in gastrulation with mouth forming second"/>
    <property type="evidence" value="ECO:0007669"/>
    <property type="project" value="UniProtKB-ARBA"/>
</dbReference>
<evidence type="ECO:0000256" key="13">
    <source>
        <dbReference type="PROSITE-ProRule" id="PRU00043"/>
    </source>
</evidence>
<dbReference type="GO" id="GO:0005886">
    <property type="term" value="C:plasma membrane"/>
    <property type="evidence" value="ECO:0007669"/>
    <property type="project" value="UniProtKB-SubCell"/>
</dbReference>
<keyword evidence="6" id="KW-0677">Repeat</keyword>
<evidence type="ECO:0000256" key="7">
    <source>
        <dbReference type="ARBA" id="ARBA00022837"/>
    </source>
</evidence>
<sequence length="728" mass="79491">MDEAKKSRLIPEFLFQEGLGLIVPVWLLLSTFHGEEVMRQHLDSPPGQTYAGIHLMGDKKSTSIVTADYSSVFCTSTSWWACQQLAWHQWLLNSLAESKGARSAEQHQAIRQMQIHSDQQAHTKVEYYLTGPGADEPPVNLFVVDRGTGSVRITGVVDREQYPFFNLTGIAKYTNGTLAETGISLYVTILDINDNAPRFEPQSGEVFEGSRGGTFVMQIEGKDDDQPGTINSTISYSIISQEPEGLSHMFRIDEQTGKLYVKEPALDRERVELYRLVVQGADMAGAAGGLKGSGTVEIRVLDINDNVPTLEQCEYSASVDENVHNVVVSRIKARDRDLEHTDNWRAVFVIARGNEDNLFAIETDENTNEGVLKLIKPLDFEKVQNLELTLLIRNVAPFTKGEVVMTDVGVRVREGEPLAPTSGPGGGGPVKGGVDVESARHHPRPTAGGGGCPEGYVIRITVNNVVEDPAFIPAVREITVSEDPKDQPKDGIIMVFTAVDPDTGKAAHVRYAKAFDPGNWFTVDKHTAEIKLNKKPDRESALVVNGRYVAKIVAISNERPSATATGTIIIRVADANDHCPTLTSTHSSLCADRKTVYITALDEDASPNAAPFTFTVIPEGSQGSWHVEVINETTAALHSQKNLWPGIYKLQVMLADAQGRSCPAHEEYTLHVCTCTSWEMCHADRRATSSLKLSAAAIGLLLLPAGLLLLVPLLLLFCQCGGANTIFP</sequence>
<keyword evidence="9" id="KW-0965">Cell junction</keyword>
<evidence type="ECO:0000313" key="17">
    <source>
        <dbReference type="EMBL" id="CAG01155.1"/>
    </source>
</evidence>
<dbReference type="AlphaFoldDB" id="Q4SDX7"/>
<keyword evidence="10 15" id="KW-1133">Transmembrane helix</keyword>
<feature type="region of interest" description="Disordered" evidence="14">
    <location>
        <begin position="415"/>
        <end position="450"/>
    </location>
</feature>
<comment type="caution">
    <text evidence="17">The sequence shown here is derived from an EMBL/GenBank/DDBJ whole genome shotgun (WGS) entry which is preliminary data.</text>
</comment>
<feature type="domain" description="Cadherin" evidence="16">
    <location>
        <begin position="118"/>
        <end position="199"/>
    </location>
</feature>
<keyword evidence="8" id="KW-0130">Cell adhesion</keyword>
<keyword evidence="4 15" id="KW-0812">Transmembrane</keyword>
<dbReference type="GO" id="GO:0007156">
    <property type="term" value="P:homophilic cell adhesion via plasma membrane adhesion molecules"/>
    <property type="evidence" value="ECO:0007669"/>
    <property type="project" value="InterPro"/>
</dbReference>
<dbReference type="SMART" id="SM00112">
    <property type="entry name" value="CA"/>
    <property type="match status" value="4"/>
</dbReference>
<dbReference type="PANTHER" id="PTHR24025">
    <property type="entry name" value="DESMOGLEIN FAMILY MEMBER"/>
    <property type="match status" value="1"/>
</dbReference>
<comment type="subcellular location">
    <subcellularLocation>
        <location evidence="2">Cell junction</location>
        <location evidence="2">Desmosome</location>
    </subcellularLocation>
    <subcellularLocation>
        <location evidence="1">Cell membrane</location>
    </subcellularLocation>
</comment>
<dbReference type="InterPro" id="IPR002126">
    <property type="entry name" value="Cadherin-like_dom"/>
</dbReference>
<dbReference type="EMBL" id="CAAE01014628">
    <property type="protein sequence ID" value="CAG01155.1"/>
    <property type="molecule type" value="Genomic_DNA"/>
</dbReference>
<dbReference type="InterPro" id="IPR020894">
    <property type="entry name" value="Cadherin_CS"/>
</dbReference>
<accession>Q4SDX7</accession>
<keyword evidence="12" id="KW-0325">Glycoprotein</keyword>
<gene>
    <name evidence="17" type="ORF">GSTENG00019815001</name>
</gene>
<evidence type="ECO:0000256" key="4">
    <source>
        <dbReference type="ARBA" id="ARBA00022692"/>
    </source>
</evidence>
<organism evidence="17">
    <name type="scientific">Tetraodon nigroviridis</name>
    <name type="common">Spotted green pufferfish</name>
    <name type="synonym">Chelonodon nigroviridis</name>
    <dbReference type="NCBI Taxonomy" id="99883"/>
    <lineage>
        <taxon>Eukaryota</taxon>
        <taxon>Metazoa</taxon>
        <taxon>Chordata</taxon>
        <taxon>Craniata</taxon>
        <taxon>Vertebrata</taxon>
        <taxon>Euteleostomi</taxon>
        <taxon>Actinopterygii</taxon>
        <taxon>Neopterygii</taxon>
        <taxon>Teleostei</taxon>
        <taxon>Neoteleostei</taxon>
        <taxon>Acanthomorphata</taxon>
        <taxon>Eupercaria</taxon>
        <taxon>Tetraodontiformes</taxon>
        <taxon>Tetradontoidea</taxon>
        <taxon>Tetraodontidae</taxon>
        <taxon>Tetraodon</taxon>
    </lineage>
</organism>
<dbReference type="InterPro" id="IPR015919">
    <property type="entry name" value="Cadherin-like_sf"/>
</dbReference>
<dbReference type="PRINTS" id="PR00205">
    <property type="entry name" value="CADHERIN"/>
</dbReference>
<reference evidence="17" key="2">
    <citation type="submission" date="2004-02" db="EMBL/GenBank/DDBJ databases">
        <authorList>
            <consortium name="Genoscope"/>
            <consortium name="Whitehead Institute Centre for Genome Research"/>
        </authorList>
    </citation>
    <scope>NUCLEOTIDE SEQUENCE</scope>
</reference>
<dbReference type="FunFam" id="2.60.40.60:FF:000074">
    <property type="entry name" value="Desmoglein 4"/>
    <property type="match status" value="1"/>
</dbReference>
<dbReference type="PANTHER" id="PTHR24025:SF32">
    <property type="entry name" value="DESMOGLEIN-2"/>
    <property type="match status" value="1"/>
</dbReference>
<evidence type="ECO:0000256" key="11">
    <source>
        <dbReference type="ARBA" id="ARBA00023136"/>
    </source>
</evidence>
<dbReference type="GO" id="GO:0030057">
    <property type="term" value="C:desmosome"/>
    <property type="evidence" value="ECO:0007669"/>
    <property type="project" value="UniProtKB-SubCell"/>
</dbReference>
<evidence type="ECO:0000256" key="2">
    <source>
        <dbReference type="ARBA" id="ARBA00004568"/>
    </source>
</evidence>
<evidence type="ECO:0000259" key="16">
    <source>
        <dbReference type="PROSITE" id="PS50268"/>
    </source>
</evidence>
<keyword evidence="5" id="KW-0479">Metal-binding</keyword>
<evidence type="ECO:0000256" key="10">
    <source>
        <dbReference type="ARBA" id="ARBA00022989"/>
    </source>
</evidence>
<keyword evidence="7 13" id="KW-0106">Calcium</keyword>
<dbReference type="FunFam" id="2.60.40.60:FF:000011">
    <property type="entry name" value="Cadherin 1"/>
    <property type="match status" value="1"/>
</dbReference>
<keyword evidence="11 15" id="KW-0472">Membrane</keyword>